<dbReference type="EMBL" id="LJFS01000007">
    <property type="protein sequence ID" value="KPG35472.1"/>
    <property type="molecule type" value="Genomic_DNA"/>
</dbReference>
<dbReference type="KEGG" id="miz:BAB75_24890"/>
<dbReference type="AlphaFoldDB" id="A0A0N1LWN1"/>
<evidence type="ECO:0000313" key="4">
    <source>
        <dbReference type="EMBL" id="OAT70125.1"/>
    </source>
</evidence>
<dbReference type="Proteomes" id="UP000037962">
    <property type="component" value="Unassembled WGS sequence"/>
</dbReference>
<sequence length="83" mass="8137">MYRIGTVVGCAVVAGAICSGIFLNETTPTGGASTYLAHAAADPGTDPGPDADISGPEDTDSDNGPAPASPQGDTVLTSDNDEV</sequence>
<protein>
    <submittedName>
        <fullName evidence="2">Uncharacterized protein</fullName>
    </submittedName>
</protein>
<evidence type="ECO:0000313" key="7">
    <source>
        <dbReference type="Proteomes" id="UP000186919"/>
    </source>
</evidence>
<reference evidence="4 7" key="2">
    <citation type="submission" date="2016-01" db="EMBL/GenBank/DDBJ databases">
        <title>Mycobacterium immunogenum strain CD11_6 genome sequencing and assembly.</title>
        <authorList>
            <person name="Kaur G."/>
            <person name="Nair G.R."/>
            <person name="Mayilraj S."/>
        </authorList>
    </citation>
    <scope>NUCLEOTIDE SEQUENCE [LARGE SCALE GENOMIC DNA]</scope>
    <source>
        <strain evidence="4 7">CD11-6</strain>
    </source>
</reference>
<evidence type="ECO:0000313" key="6">
    <source>
        <dbReference type="Proteomes" id="UP000037962"/>
    </source>
</evidence>
<dbReference type="Proteomes" id="UP000186919">
    <property type="component" value="Unassembled WGS sequence"/>
</dbReference>
<dbReference type="GeneID" id="45767744"/>
<feature type="compositionally biased region" description="Polar residues" evidence="1">
    <location>
        <begin position="71"/>
        <end position="83"/>
    </location>
</feature>
<evidence type="ECO:0000313" key="2">
    <source>
        <dbReference type="EMBL" id="KPG18142.1"/>
    </source>
</evidence>
<accession>A0A0N1LWN1</accession>
<organism evidence="2 5">
    <name type="scientific">Mycobacteroides immunogenum</name>
    <dbReference type="NCBI Taxonomy" id="83262"/>
    <lineage>
        <taxon>Bacteria</taxon>
        <taxon>Bacillati</taxon>
        <taxon>Actinomycetota</taxon>
        <taxon>Actinomycetes</taxon>
        <taxon>Mycobacteriales</taxon>
        <taxon>Mycobacteriaceae</taxon>
        <taxon>Mycobacteroides</taxon>
    </lineage>
</organism>
<feature type="region of interest" description="Disordered" evidence="1">
    <location>
        <begin position="32"/>
        <end position="83"/>
    </location>
</feature>
<name>A0A0N1LWN1_9MYCO</name>
<evidence type="ECO:0000313" key="3">
    <source>
        <dbReference type="EMBL" id="KPG35472.1"/>
    </source>
</evidence>
<reference evidence="5 6" key="1">
    <citation type="submission" date="2015-09" db="EMBL/GenBank/DDBJ databases">
        <title>Genome Sequences of Mycobacterium immunogenum Isolates, Recuperated from a Chloraminated Drinking Water Distribution System Simulator Subjected to Episodes of Nitrification.</title>
        <authorList>
            <person name="Gomez-Alvarez V."/>
            <person name="Revetta R.P."/>
        </authorList>
    </citation>
    <scope>NUCLEOTIDE SEQUENCE [LARGE SCALE GENOMIC DNA]</scope>
    <source>
        <strain evidence="2 5">H008</strain>
        <strain evidence="3 6">H076</strain>
    </source>
</reference>
<proteinExistence type="predicted"/>
<dbReference type="Proteomes" id="UP000037843">
    <property type="component" value="Unassembled WGS sequence"/>
</dbReference>
<feature type="compositionally biased region" description="Low complexity" evidence="1">
    <location>
        <begin position="39"/>
        <end position="52"/>
    </location>
</feature>
<dbReference type="PATRIC" id="fig|83262.10.peg.1809"/>
<evidence type="ECO:0000256" key="1">
    <source>
        <dbReference type="SAM" id="MobiDB-lite"/>
    </source>
</evidence>
<comment type="caution">
    <text evidence="2">The sequence shown here is derived from an EMBL/GenBank/DDBJ whole genome shotgun (WGS) entry which is preliminary data.</text>
</comment>
<dbReference type="EMBL" id="LJFO01000001">
    <property type="protein sequence ID" value="KPG18142.1"/>
    <property type="molecule type" value="Genomic_DNA"/>
</dbReference>
<dbReference type="EMBL" id="LQYE01000001">
    <property type="protein sequence ID" value="OAT70125.1"/>
    <property type="molecule type" value="Genomic_DNA"/>
</dbReference>
<keyword evidence="6" id="KW-1185">Reference proteome</keyword>
<gene>
    <name evidence="2" type="ORF">AN908_03150</name>
    <name evidence="3" type="ORF">AN912_07720</name>
    <name evidence="4" type="ORF">AWB85_01665</name>
</gene>
<dbReference type="RefSeq" id="WP_043076350.1">
    <property type="nucleotide sequence ID" value="NZ_CP011530.1"/>
</dbReference>
<evidence type="ECO:0000313" key="5">
    <source>
        <dbReference type="Proteomes" id="UP000037843"/>
    </source>
</evidence>